<feature type="compositionally biased region" description="Low complexity" evidence="1">
    <location>
        <begin position="171"/>
        <end position="187"/>
    </location>
</feature>
<dbReference type="InterPro" id="IPR013083">
    <property type="entry name" value="Znf_RING/FYVE/PHD"/>
</dbReference>
<dbReference type="EMBL" id="JAACJN010000017">
    <property type="protein sequence ID" value="KAF5390136.1"/>
    <property type="molecule type" value="Genomic_DNA"/>
</dbReference>
<evidence type="ECO:0000256" key="1">
    <source>
        <dbReference type="SAM" id="MobiDB-lite"/>
    </source>
</evidence>
<feature type="compositionally biased region" description="Basic and acidic residues" evidence="1">
    <location>
        <begin position="156"/>
        <end position="170"/>
    </location>
</feature>
<sequence length="302" mass="32839">MSHFPLRRPTRIASLSARSLTLSTILEDLDQYDFPGLNLGTESLAATPKSNSGFTSGTLSRSRSRLGSLEARQLKQVSRTSTKVDRNCMICFDIALRPSRTRCCGKLFCETHINDWLAESSNHCPWCSTYCHPDTGLISLAPPVSPTAHSTGLVQPERDEYSSKRTDSQIRSRSSSSSSSSSTSSSSNVSTDPNLEQDETPTADINTLGFSSYLSSLIRHVLDGPPYETPHPLPLPSESPMLLSSPPGLSLETQISLTISDPSSSSEMVDVYELTIVALVSKVIGKVLTLVALVLVFWVLTR</sequence>
<evidence type="ECO:0008006" key="5">
    <source>
        <dbReference type="Google" id="ProtNLM"/>
    </source>
</evidence>
<gene>
    <name evidence="3" type="ORF">D9757_003785</name>
</gene>
<dbReference type="Gene3D" id="3.30.40.10">
    <property type="entry name" value="Zinc/RING finger domain, C3HC4 (zinc finger)"/>
    <property type="match status" value="1"/>
</dbReference>
<keyword evidence="2" id="KW-0472">Membrane</keyword>
<proteinExistence type="predicted"/>
<evidence type="ECO:0000313" key="3">
    <source>
        <dbReference type="EMBL" id="KAF5390136.1"/>
    </source>
</evidence>
<dbReference type="Proteomes" id="UP000518752">
    <property type="component" value="Unassembled WGS sequence"/>
</dbReference>
<dbReference type="OrthoDB" id="6270329at2759"/>
<evidence type="ECO:0000256" key="2">
    <source>
        <dbReference type="SAM" id="Phobius"/>
    </source>
</evidence>
<name>A0A8H5HV41_9AGAR</name>
<dbReference type="SUPFAM" id="SSF57850">
    <property type="entry name" value="RING/U-box"/>
    <property type="match status" value="1"/>
</dbReference>
<keyword evidence="2" id="KW-1133">Transmembrane helix</keyword>
<feature type="region of interest" description="Disordered" evidence="1">
    <location>
        <begin position="142"/>
        <end position="203"/>
    </location>
</feature>
<protein>
    <recommendedName>
        <fullName evidence="5">RING-type domain-containing protein</fullName>
    </recommendedName>
</protein>
<evidence type="ECO:0000313" key="4">
    <source>
        <dbReference type="Proteomes" id="UP000518752"/>
    </source>
</evidence>
<accession>A0A8H5HV41</accession>
<keyword evidence="4" id="KW-1185">Reference proteome</keyword>
<dbReference type="AlphaFoldDB" id="A0A8H5HV41"/>
<keyword evidence="2" id="KW-0812">Transmembrane</keyword>
<comment type="caution">
    <text evidence="3">The sequence shown here is derived from an EMBL/GenBank/DDBJ whole genome shotgun (WGS) entry which is preliminary data.</text>
</comment>
<feature type="transmembrane region" description="Helical" evidence="2">
    <location>
        <begin position="274"/>
        <end position="300"/>
    </location>
</feature>
<reference evidence="3 4" key="1">
    <citation type="journal article" date="2020" name="ISME J.">
        <title>Uncovering the hidden diversity of litter-decomposition mechanisms in mushroom-forming fungi.</title>
        <authorList>
            <person name="Floudas D."/>
            <person name="Bentzer J."/>
            <person name="Ahren D."/>
            <person name="Johansson T."/>
            <person name="Persson P."/>
            <person name="Tunlid A."/>
        </authorList>
    </citation>
    <scope>NUCLEOTIDE SEQUENCE [LARGE SCALE GENOMIC DNA]</scope>
    <source>
        <strain evidence="3 4">CBS 406.79</strain>
    </source>
</reference>
<organism evidence="3 4">
    <name type="scientific">Collybiopsis confluens</name>
    <dbReference type="NCBI Taxonomy" id="2823264"/>
    <lineage>
        <taxon>Eukaryota</taxon>
        <taxon>Fungi</taxon>
        <taxon>Dikarya</taxon>
        <taxon>Basidiomycota</taxon>
        <taxon>Agaricomycotina</taxon>
        <taxon>Agaricomycetes</taxon>
        <taxon>Agaricomycetidae</taxon>
        <taxon>Agaricales</taxon>
        <taxon>Marasmiineae</taxon>
        <taxon>Omphalotaceae</taxon>
        <taxon>Collybiopsis</taxon>
    </lineage>
</organism>